<protein>
    <submittedName>
        <fullName evidence="3">DUF1648 domain-containing protein</fullName>
    </submittedName>
</protein>
<evidence type="ECO:0000313" key="4">
    <source>
        <dbReference type="Proteomes" id="UP001576784"/>
    </source>
</evidence>
<evidence type="ECO:0000259" key="2">
    <source>
        <dbReference type="Pfam" id="PF07853"/>
    </source>
</evidence>
<gene>
    <name evidence="3" type="ORF">ACE1CI_20165</name>
</gene>
<organism evidence="3 4">
    <name type="scientific">Floridaenema flaviceps BLCC-F50</name>
    <dbReference type="NCBI Taxonomy" id="3153642"/>
    <lineage>
        <taxon>Bacteria</taxon>
        <taxon>Bacillati</taxon>
        <taxon>Cyanobacteriota</taxon>
        <taxon>Cyanophyceae</taxon>
        <taxon>Oscillatoriophycideae</taxon>
        <taxon>Aerosakkonematales</taxon>
        <taxon>Aerosakkonemataceae</taxon>
        <taxon>Floridanema</taxon>
        <taxon>Floridanema flaviceps</taxon>
    </lineage>
</organism>
<feature type="transmembrane region" description="Helical" evidence="1">
    <location>
        <begin position="102"/>
        <end position="128"/>
    </location>
</feature>
<keyword evidence="1" id="KW-0472">Membrane</keyword>
<comment type="caution">
    <text evidence="3">The sequence shown here is derived from an EMBL/GenBank/DDBJ whole genome shotgun (WGS) entry which is preliminary data.</text>
</comment>
<reference evidence="3 4" key="1">
    <citation type="submission" date="2024-09" db="EMBL/GenBank/DDBJ databases">
        <title>Floridaenema gen nov. (Aerosakkonemataceae, Aerosakkonematales ord. nov., Cyanobacteria) from benthic tropical and subtropical fresh waters, with the description of four new species.</title>
        <authorList>
            <person name="Moretto J.A."/>
            <person name="Berthold D.E."/>
            <person name="Lefler F.W."/>
            <person name="Huang I.-S."/>
            <person name="Laughinghouse H. IV."/>
        </authorList>
    </citation>
    <scope>NUCLEOTIDE SEQUENCE [LARGE SCALE GENOMIC DNA]</scope>
    <source>
        <strain evidence="3 4">BLCC-F50</strain>
    </source>
</reference>
<evidence type="ECO:0000256" key="1">
    <source>
        <dbReference type="SAM" id="Phobius"/>
    </source>
</evidence>
<feature type="domain" description="DUF1648" evidence="2">
    <location>
        <begin position="26"/>
        <end position="70"/>
    </location>
</feature>
<dbReference type="RefSeq" id="WP_413264869.1">
    <property type="nucleotide sequence ID" value="NZ_JBHFNR010000148.1"/>
</dbReference>
<name>A0ABV4XU32_9CYAN</name>
<dbReference type="Proteomes" id="UP001576784">
    <property type="component" value="Unassembled WGS sequence"/>
</dbReference>
<feature type="transmembrane region" description="Helical" evidence="1">
    <location>
        <begin position="14"/>
        <end position="41"/>
    </location>
</feature>
<accession>A0ABV4XU32</accession>
<feature type="transmembrane region" description="Helical" evidence="1">
    <location>
        <begin position="140"/>
        <end position="160"/>
    </location>
</feature>
<dbReference type="EMBL" id="JBHFNR010000148">
    <property type="protein sequence ID" value="MFB2895230.1"/>
    <property type="molecule type" value="Genomic_DNA"/>
</dbReference>
<feature type="transmembrane region" description="Helical" evidence="1">
    <location>
        <begin position="61"/>
        <end position="81"/>
    </location>
</feature>
<keyword evidence="4" id="KW-1185">Reference proteome</keyword>
<proteinExistence type="predicted"/>
<keyword evidence="1" id="KW-0812">Transmembrane</keyword>
<evidence type="ECO:0000313" key="3">
    <source>
        <dbReference type="EMBL" id="MFB2895230.1"/>
    </source>
</evidence>
<sequence>MPQRPIITMPQSQLALVLNIITVVGVLLSLIIAIRGWFILPDVIPIHFNLSGQPNGWGSKAIIWLFPALAIIISVGLTFLSRYPRLFNYPVQITPENAARQYQIACSLLNFFKAELAWIFAYTVWLIYYLGSSSSTESGILGLPLILLVISIFTTVGFYLRQAFLYR</sequence>
<keyword evidence="1" id="KW-1133">Transmembrane helix</keyword>
<dbReference type="InterPro" id="IPR012867">
    <property type="entry name" value="DUF1648"/>
</dbReference>
<dbReference type="Pfam" id="PF07853">
    <property type="entry name" value="DUF1648"/>
    <property type="match status" value="1"/>
</dbReference>